<evidence type="ECO:0000256" key="2">
    <source>
        <dbReference type="ARBA" id="ARBA00023125"/>
    </source>
</evidence>
<accession>A0A370KJK2</accession>
<dbReference type="Pfam" id="PF12833">
    <property type="entry name" value="HTH_18"/>
    <property type="match status" value="1"/>
</dbReference>
<keyword evidence="1" id="KW-0805">Transcription regulation</keyword>
<dbReference type="SMART" id="SM00342">
    <property type="entry name" value="HTH_ARAC"/>
    <property type="match status" value="1"/>
</dbReference>
<dbReference type="Pfam" id="PF01965">
    <property type="entry name" value="DJ-1_PfpI"/>
    <property type="match status" value="1"/>
</dbReference>
<evidence type="ECO:0000313" key="5">
    <source>
        <dbReference type="EMBL" id="RDJ05635.1"/>
    </source>
</evidence>
<dbReference type="InterPro" id="IPR018060">
    <property type="entry name" value="HTH_AraC"/>
</dbReference>
<dbReference type="PANTHER" id="PTHR43130">
    <property type="entry name" value="ARAC-FAMILY TRANSCRIPTIONAL REGULATOR"/>
    <property type="match status" value="1"/>
</dbReference>
<dbReference type="PROSITE" id="PS01124">
    <property type="entry name" value="HTH_ARAC_FAMILY_2"/>
    <property type="match status" value="1"/>
</dbReference>
<evidence type="ECO:0000256" key="3">
    <source>
        <dbReference type="ARBA" id="ARBA00023163"/>
    </source>
</evidence>
<keyword evidence="3" id="KW-0804">Transcription</keyword>
<dbReference type="SUPFAM" id="SSF52317">
    <property type="entry name" value="Class I glutamine amidotransferase-like"/>
    <property type="match status" value="1"/>
</dbReference>
<proteinExistence type="predicted"/>
<sequence>MDPSKSAKLKIGFLLAKNFTLSAFSLFVDTLRLGSDERDNSGRVACDWLVMSSDKRFVTSSSGVQVVPTSLLRPATEFTYIVVVGGRLNDTEVLDVDTIRYLRGATESGVPVIGLCTGSFILADAGLLKGRTACVSWLHHGEFRELFPDIPVTSHELFVEDGNIITCAGGSSAADLAAFLVNRHVGEFAERNALEILQIARRRDAREMQTRNPLGQVADDKRVELALLIMEQHVEDLLEIEDIAAQTGLSRRQLERSFRAKLGVSPASAYLKLRLDAAMRLVKTTTLPLAEVAIMSGFENSSHFIRKFRERFGNPPATVRKNLRLETVHSENISIAAAKRRMAKA</sequence>
<dbReference type="OrthoDB" id="9793400at2"/>
<dbReference type="GO" id="GO:0003700">
    <property type="term" value="F:DNA-binding transcription factor activity"/>
    <property type="evidence" value="ECO:0007669"/>
    <property type="project" value="InterPro"/>
</dbReference>
<name>A0A370KJK2_9HYPH</name>
<comment type="caution">
    <text evidence="5">The sequence shown here is derived from an EMBL/GenBank/DDBJ whole genome shotgun (WGS) entry which is preliminary data.</text>
</comment>
<dbReference type="AlphaFoldDB" id="A0A370KJK2"/>
<evidence type="ECO:0000313" key="6">
    <source>
        <dbReference type="Proteomes" id="UP000254939"/>
    </source>
</evidence>
<dbReference type="PANTHER" id="PTHR43130:SF3">
    <property type="entry name" value="HTH-TYPE TRANSCRIPTIONAL REGULATOR RV1931C"/>
    <property type="match status" value="1"/>
</dbReference>
<dbReference type="SUPFAM" id="SSF46689">
    <property type="entry name" value="Homeodomain-like"/>
    <property type="match status" value="2"/>
</dbReference>
<dbReference type="RefSeq" id="WP_114714899.1">
    <property type="nucleotide sequence ID" value="NZ_KZ857266.1"/>
</dbReference>
<dbReference type="InterPro" id="IPR018062">
    <property type="entry name" value="HTH_AraC-typ_CS"/>
</dbReference>
<protein>
    <submittedName>
        <fullName evidence="5">AraC family transcriptional regulator</fullName>
    </submittedName>
</protein>
<reference evidence="5 6" key="1">
    <citation type="submission" date="2017-03" db="EMBL/GenBank/DDBJ databases">
        <title>Genome analysis of Rhizobial strains effectives or ineffectives for nitrogen fixation isolated from bean seeds.</title>
        <authorList>
            <person name="Peralta H."/>
            <person name="Aguilar-Vera A."/>
            <person name="Mora Y."/>
            <person name="Vargas-Lagunas C."/>
            <person name="Girard L."/>
            <person name="Mora J."/>
        </authorList>
    </citation>
    <scope>NUCLEOTIDE SEQUENCE [LARGE SCALE GENOMIC DNA]</scope>
    <source>
        <strain evidence="5 6">CCGM3</strain>
    </source>
</reference>
<dbReference type="GO" id="GO:0043565">
    <property type="term" value="F:sequence-specific DNA binding"/>
    <property type="evidence" value="ECO:0007669"/>
    <property type="project" value="InterPro"/>
</dbReference>
<dbReference type="Gene3D" id="1.10.10.60">
    <property type="entry name" value="Homeodomain-like"/>
    <property type="match status" value="1"/>
</dbReference>
<keyword evidence="2" id="KW-0238">DNA-binding</keyword>
<dbReference type="EMBL" id="NAAC01000031">
    <property type="protein sequence ID" value="RDJ05635.1"/>
    <property type="molecule type" value="Genomic_DNA"/>
</dbReference>
<dbReference type="InterPro" id="IPR029062">
    <property type="entry name" value="Class_I_gatase-like"/>
</dbReference>
<dbReference type="InterPro" id="IPR002818">
    <property type="entry name" value="DJ-1/PfpI"/>
</dbReference>
<organism evidence="5 6">
    <name type="scientific">Rhizobium grahamii</name>
    <dbReference type="NCBI Taxonomy" id="1120045"/>
    <lineage>
        <taxon>Bacteria</taxon>
        <taxon>Pseudomonadati</taxon>
        <taxon>Pseudomonadota</taxon>
        <taxon>Alphaproteobacteria</taxon>
        <taxon>Hyphomicrobiales</taxon>
        <taxon>Rhizobiaceae</taxon>
        <taxon>Rhizobium/Agrobacterium group</taxon>
        <taxon>Rhizobium</taxon>
    </lineage>
</organism>
<evidence type="ECO:0000256" key="1">
    <source>
        <dbReference type="ARBA" id="ARBA00023015"/>
    </source>
</evidence>
<dbReference type="Gene3D" id="3.40.50.880">
    <property type="match status" value="1"/>
</dbReference>
<dbReference type="CDD" id="cd03136">
    <property type="entry name" value="GATase1_AraC_ArgR_like"/>
    <property type="match status" value="1"/>
</dbReference>
<dbReference type="Proteomes" id="UP000254939">
    <property type="component" value="Unassembled WGS sequence"/>
</dbReference>
<dbReference type="InterPro" id="IPR009057">
    <property type="entry name" value="Homeodomain-like_sf"/>
</dbReference>
<evidence type="ECO:0000259" key="4">
    <source>
        <dbReference type="PROSITE" id="PS01124"/>
    </source>
</evidence>
<dbReference type="PROSITE" id="PS00041">
    <property type="entry name" value="HTH_ARAC_FAMILY_1"/>
    <property type="match status" value="1"/>
</dbReference>
<feature type="domain" description="HTH araC/xylS-type" evidence="4">
    <location>
        <begin position="224"/>
        <end position="322"/>
    </location>
</feature>
<dbReference type="InterPro" id="IPR052158">
    <property type="entry name" value="INH-QAR"/>
</dbReference>
<gene>
    <name evidence="5" type="ORF">B5K06_24590</name>
</gene>